<feature type="compositionally biased region" description="Basic residues" evidence="1">
    <location>
        <begin position="231"/>
        <end position="244"/>
    </location>
</feature>
<dbReference type="InterPro" id="IPR029316">
    <property type="entry name" value="RFXAP_RFXANK-bd"/>
</dbReference>
<proteinExistence type="predicted"/>
<feature type="region of interest" description="Disordered" evidence="1">
    <location>
        <begin position="78"/>
        <end position="274"/>
    </location>
</feature>
<dbReference type="GO" id="GO:0006357">
    <property type="term" value="P:regulation of transcription by RNA polymerase II"/>
    <property type="evidence" value="ECO:0007669"/>
    <property type="project" value="TreeGrafter"/>
</dbReference>
<evidence type="ECO:0000256" key="1">
    <source>
        <dbReference type="SAM" id="MobiDB-lite"/>
    </source>
</evidence>
<organism evidence="3 4">
    <name type="scientific">Eschrichtius robustus</name>
    <name type="common">California gray whale</name>
    <name type="synonym">Eschrichtius gibbosus</name>
    <dbReference type="NCBI Taxonomy" id="9764"/>
    <lineage>
        <taxon>Eukaryota</taxon>
        <taxon>Metazoa</taxon>
        <taxon>Chordata</taxon>
        <taxon>Craniata</taxon>
        <taxon>Vertebrata</taxon>
        <taxon>Euteleostomi</taxon>
        <taxon>Mammalia</taxon>
        <taxon>Eutheria</taxon>
        <taxon>Laurasiatheria</taxon>
        <taxon>Artiodactyla</taxon>
        <taxon>Whippomorpha</taxon>
        <taxon>Cetacea</taxon>
        <taxon>Mysticeti</taxon>
        <taxon>Eschrichtiidae</taxon>
        <taxon>Eschrichtius</taxon>
    </lineage>
</organism>
<keyword evidence="4" id="KW-1185">Reference proteome</keyword>
<name>A0AB34GU78_ESCRO</name>
<dbReference type="PANTHER" id="PTHR15110">
    <property type="entry name" value="REGULATORY FACTOR X-ASSOCIATED PROTEIN"/>
    <property type="match status" value="1"/>
</dbReference>
<evidence type="ECO:0000259" key="2">
    <source>
        <dbReference type="Pfam" id="PF15289"/>
    </source>
</evidence>
<dbReference type="Pfam" id="PF15289">
    <property type="entry name" value="RFXA_RFXANK_bdg"/>
    <property type="match status" value="1"/>
</dbReference>
<feature type="compositionally biased region" description="Pro residues" evidence="1">
    <location>
        <begin position="260"/>
        <end position="274"/>
    </location>
</feature>
<reference evidence="3 4" key="1">
    <citation type="submission" date="2022-11" db="EMBL/GenBank/DDBJ databases">
        <title>Whole genome sequence of Eschrichtius robustus ER-17-0199.</title>
        <authorList>
            <person name="Bruniche-Olsen A."/>
            <person name="Black A.N."/>
            <person name="Fields C.J."/>
            <person name="Walden K."/>
            <person name="Dewoody J.A."/>
        </authorList>
    </citation>
    <scope>NUCLEOTIDE SEQUENCE [LARGE SCALE GENOMIC DNA]</scope>
    <source>
        <strain evidence="3">ER-17-0199</strain>
        <tissue evidence="3">Blubber</tissue>
    </source>
</reference>
<protein>
    <recommendedName>
        <fullName evidence="2">Regulatory factor X-associated protein RFXANK-binding domain-containing protein</fullName>
    </recommendedName>
</protein>
<feature type="compositionally biased region" description="Basic residues" evidence="1">
    <location>
        <begin position="186"/>
        <end position="209"/>
    </location>
</feature>
<gene>
    <name evidence="3" type="ORF">J1605_009080</name>
</gene>
<accession>A0AB34GU78</accession>
<dbReference type="Proteomes" id="UP001159641">
    <property type="component" value="Unassembled WGS sequence"/>
</dbReference>
<feature type="domain" description="Regulatory factor X-associated protein RFXANK-binding" evidence="2">
    <location>
        <begin position="172"/>
        <end position="217"/>
    </location>
</feature>
<evidence type="ECO:0000313" key="3">
    <source>
        <dbReference type="EMBL" id="KAJ8784037.1"/>
    </source>
</evidence>
<dbReference type="EMBL" id="JAIQCJ010002079">
    <property type="protein sequence ID" value="KAJ8784037.1"/>
    <property type="molecule type" value="Genomic_DNA"/>
</dbReference>
<sequence>MLHNKRSHCNEKAARCNEESQQHGGAGCRRGRGAGAASGAPSPGAPAPAPGQALAPAPIPAAASQFTLLVMHPCGGQDEAAAETRPAAGSGPGGAAPGRASPFGTCAKWRGMARRRQGKTRQTCWTRRTPGGGESMASLEDLEDEETHSGGEGGSTGTRSQGSGRGRMSKACTYEGCSETTSQVAKQRKLWMCKKHRNKMYKDKHKKKKSDQALNCEWPQEPAGGPEARLKPRAQRPAPNRRKPPGYERRNSHLSNPEGPARPAPPPALPARPT</sequence>
<dbReference type="AlphaFoldDB" id="A0AB34GU78"/>
<comment type="caution">
    <text evidence="3">The sequence shown here is derived from an EMBL/GenBank/DDBJ whole genome shotgun (WGS) entry which is preliminary data.</text>
</comment>
<dbReference type="PANTHER" id="PTHR15110:SF2">
    <property type="entry name" value="REGULATORY FACTOR X-ASSOCIATED PROTEIN"/>
    <property type="match status" value="1"/>
</dbReference>
<feature type="region of interest" description="Disordered" evidence="1">
    <location>
        <begin position="1"/>
        <end position="58"/>
    </location>
</feature>
<evidence type="ECO:0000313" key="4">
    <source>
        <dbReference type="Proteomes" id="UP001159641"/>
    </source>
</evidence>
<feature type="compositionally biased region" description="Basic and acidic residues" evidence="1">
    <location>
        <begin position="8"/>
        <end position="21"/>
    </location>
</feature>
<dbReference type="GO" id="GO:0005634">
    <property type="term" value="C:nucleus"/>
    <property type="evidence" value="ECO:0007669"/>
    <property type="project" value="TreeGrafter"/>
</dbReference>
<feature type="compositionally biased region" description="Gly residues" evidence="1">
    <location>
        <begin position="24"/>
        <end position="36"/>
    </location>
</feature>